<feature type="transmembrane region" description="Helical" evidence="1">
    <location>
        <begin position="6"/>
        <end position="22"/>
    </location>
</feature>
<evidence type="ECO:0000256" key="1">
    <source>
        <dbReference type="SAM" id="Phobius"/>
    </source>
</evidence>
<organism evidence="2 3">
    <name type="scientific">candidate division Kazan bacterium RIFCSPLOWO2_01_FULL_48_13</name>
    <dbReference type="NCBI Taxonomy" id="1798539"/>
    <lineage>
        <taxon>Bacteria</taxon>
        <taxon>Bacteria division Kazan-3B-28</taxon>
    </lineage>
</organism>
<evidence type="ECO:0000313" key="3">
    <source>
        <dbReference type="Proteomes" id="UP000179010"/>
    </source>
</evidence>
<reference evidence="2 3" key="1">
    <citation type="journal article" date="2016" name="Nat. Commun.">
        <title>Thousands of microbial genomes shed light on interconnected biogeochemical processes in an aquifer system.</title>
        <authorList>
            <person name="Anantharaman K."/>
            <person name="Brown C.T."/>
            <person name="Hug L.A."/>
            <person name="Sharon I."/>
            <person name="Castelle C.J."/>
            <person name="Probst A.J."/>
            <person name="Thomas B.C."/>
            <person name="Singh A."/>
            <person name="Wilkins M.J."/>
            <person name="Karaoz U."/>
            <person name="Brodie E.L."/>
            <person name="Williams K.H."/>
            <person name="Hubbard S.S."/>
            <person name="Banfield J.F."/>
        </authorList>
    </citation>
    <scope>NUCLEOTIDE SEQUENCE [LARGE SCALE GENOMIC DNA]</scope>
</reference>
<proteinExistence type="predicted"/>
<name>A0A1F4PNJ2_UNCK3</name>
<dbReference type="EMBL" id="METE01000004">
    <property type="protein sequence ID" value="OGB85413.1"/>
    <property type="molecule type" value="Genomic_DNA"/>
</dbReference>
<evidence type="ECO:0000313" key="2">
    <source>
        <dbReference type="EMBL" id="OGB85413.1"/>
    </source>
</evidence>
<sequence length="195" mass="21140">MCARRGLVCVVYFISYKVIFINKKEMAKKRRAKRAHKSQGVTINWGVVGLIVVIALLIGLWQMSDKSDAQSDAANLPKMITNLSADVRLNGELNMAWRLIPPSAVSGLEVIAWKAVVMPRGAVTSTNFDIALSEVGSTTLQGDTKPWYYATVDMPPLVLATSGTVELMPVVKSPAYPNGRDSAPSGAKTNVVLTY</sequence>
<protein>
    <submittedName>
        <fullName evidence="2">Uncharacterized protein</fullName>
    </submittedName>
</protein>
<feature type="transmembrane region" description="Helical" evidence="1">
    <location>
        <begin position="43"/>
        <end position="61"/>
    </location>
</feature>
<gene>
    <name evidence="2" type="ORF">A2994_02195</name>
</gene>
<keyword evidence="1" id="KW-0812">Transmembrane</keyword>
<accession>A0A1F4PNJ2</accession>
<dbReference type="Proteomes" id="UP000179010">
    <property type="component" value="Unassembled WGS sequence"/>
</dbReference>
<keyword evidence="1" id="KW-0472">Membrane</keyword>
<keyword evidence="1" id="KW-1133">Transmembrane helix</keyword>
<comment type="caution">
    <text evidence="2">The sequence shown here is derived from an EMBL/GenBank/DDBJ whole genome shotgun (WGS) entry which is preliminary data.</text>
</comment>
<dbReference type="AlphaFoldDB" id="A0A1F4PNJ2"/>